<proteinExistence type="predicted"/>
<feature type="domain" description="2TM" evidence="2">
    <location>
        <begin position="17"/>
        <end position="102"/>
    </location>
</feature>
<dbReference type="RefSeq" id="WP_015025280.1">
    <property type="nucleotide sequence ID" value="NC_018721.1"/>
</dbReference>
<evidence type="ECO:0000259" key="2">
    <source>
        <dbReference type="Pfam" id="PF13239"/>
    </source>
</evidence>
<dbReference type="OrthoDB" id="1443721at2"/>
<dbReference type="HOGENOM" id="CLU_151784_0_0_10"/>
<keyword evidence="1" id="KW-1133">Transmembrane helix</keyword>
<feature type="transmembrane region" description="Helical" evidence="1">
    <location>
        <begin position="28"/>
        <end position="49"/>
    </location>
</feature>
<dbReference type="STRING" id="313595.P700755_003058"/>
<keyword evidence="1" id="KW-0812">Transmembrane</keyword>
<dbReference type="eggNOG" id="COG0262">
    <property type="taxonomic scope" value="Bacteria"/>
</dbReference>
<feature type="transmembrane region" description="Helical" evidence="1">
    <location>
        <begin position="61"/>
        <end position="87"/>
    </location>
</feature>
<keyword evidence="4" id="KW-1185">Reference proteome</keyword>
<keyword evidence="1" id="KW-0472">Membrane</keyword>
<evidence type="ECO:0000313" key="4">
    <source>
        <dbReference type="Proteomes" id="UP000008514"/>
    </source>
</evidence>
<dbReference type="EMBL" id="CP003879">
    <property type="protein sequence ID" value="AFU69728.1"/>
    <property type="molecule type" value="Genomic_DNA"/>
</dbReference>
<dbReference type="InterPro" id="IPR025698">
    <property type="entry name" value="2TM_dom"/>
</dbReference>
<accession>K4IIS3</accession>
<gene>
    <name evidence="3" type="ordered locus">P700755_003058</name>
</gene>
<protein>
    <submittedName>
        <fullName evidence="3">2TM superfamily protein</fullName>
    </submittedName>
</protein>
<dbReference type="KEGG" id="ptq:P700755_003058"/>
<name>K4IIS3_PSYTT</name>
<evidence type="ECO:0000313" key="3">
    <source>
        <dbReference type="EMBL" id="AFU69728.1"/>
    </source>
</evidence>
<dbReference type="Proteomes" id="UP000008514">
    <property type="component" value="Chromosome"/>
</dbReference>
<dbReference type="AlphaFoldDB" id="K4IIS3"/>
<dbReference type="Pfam" id="PF13239">
    <property type="entry name" value="2TM"/>
    <property type="match status" value="1"/>
</dbReference>
<evidence type="ECO:0000256" key="1">
    <source>
        <dbReference type="SAM" id="Phobius"/>
    </source>
</evidence>
<sequence>MDSNKKIDSEARELYENAHQRLKQKKRLVTHLVVFVAGSVIFIFVNIGLGYMSDFKPFNNYWFVTAILIWLFFLIIHAINVFIVNNLMGKEWEEKQMNKLVEKQLERLRGLQKKVDKKHPIDELTQDNKNS</sequence>
<organism evidence="3 4">
    <name type="scientific">Psychroflexus torquis (strain ATCC 700755 / CIP 106069 / ACAM 623)</name>
    <dbReference type="NCBI Taxonomy" id="313595"/>
    <lineage>
        <taxon>Bacteria</taxon>
        <taxon>Pseudomonadati</taxon>
        <taxon>Bacteroidota</taxon>
        <taxon>Flavobacteriia</taxon>
        <taxon>Flavobacteriales</taxon>
        <taxon>Flavobacteriaceae</taxon>
        <taxon>Psychroflexus</taxon>
    </lineage>
</organism>
<reference evidence="3" key="1">
    <citation type="submission" date="2006-03" db="EMBL/GenBank/DDBJ databases">
        <authorList>
            <person name="Bowman J."/>
            <person name="Ferriera S."/>
            <person name="Johnson J."/>
            <person name="Kravitz S."/>
            <person name="Halpern A."/>
            <person name="Remington K."/>
            <person name="Beeson K."/>
            <person name="Tran B."/>
            <person name="Rogers Y.-H."/>
            <person name="Friedman R."/>
            <person name="Venter J.C."/>
        </authorList>
    </citation>
    <scope>NUCLEOTIDE SEQUENCE [LARGE SCALE GENOMIC DNA]</scope>
    <source>
        <strain evidence="3">ATCC 700755</strain>
    </source>
</reference>
<reference evidence="3" key="2">
    <citation type="submission" date="2012-09" db="EMBL/GenBank/DDBJ databases">
        <title>The complete sequence of Psychroflexus torquis an extreme psychrophile from sea-ice that is stimulated by light.</title>
        <authorList>
            <person name="Feng S."/>
            <person name="Powell S.M."/>
            <person name="Bowman J.P."/>
        </authorList>
    </citation>
    <scope>NUCLEOTIDE SEQUENCE [LARGE SCALE GENOMIC DNA]</scope>
    <source>
        <strain evidence="3">ATCC 700755</strain>
    </source>
</reference>